<dbReference type="InterPro" id="IPR023439">
    <property type="entry name" value="Mal_deCO2ase/Cit_lyase_ACP"/>
</dbReference>
<organism evidence="4 5">
    <name type="scientific">Aminivibrio pyruvatiphilus</name>
    <dbReference type="NCBI Taxonomy" id="1005740"/>
    <lineage>
        <taxon>Bacteria</taxon>
        <taxon>Thermotogati</taxon>
        <taxon>Synergistota</taxon>
        <taxon>Synergistia</taxon>
        <taxon>Synergistales</taxon>
        <taxon>Aminobacteriaceae</taxon>
        <taxon>Aminivibrio</taxon>
    </lineage>
</organism>
<protein>
    <submittedName>
        <fullName evidence="4">Citrate lyase subunit gamma (Acyl carrier protein)</fullName>
    </submittedName>
</protein>
<gene>
    <name evidence="4" type="ORF">C8D99_11555</name>
</gene>
<dbReference type="RefSeq" id="WP_133958198.1">
    <property type="nucleotide sequence ID" value="NZ_SORI01000015.1"/>
</dbReference>
<accession>A0A4R8M6S7</accession>
<evidence type="ECO:0000256" key="2">
    <source>
        <dbReference type="ARBA" id="ARBA00022490"/>
    </source>
</evidence>
<dbReference type="AlphaFoldDB" id="A0A4R8M6S7"/>
<sequence>MVQEKTGVAGSLESCDALVMVVLSPEREGIRIELDSPSMASFGGEMRKAVRETLESAGIVHGFVKVQDRGSLDCTLRARTETAARRALAVPDREKVEE</sequence>
<comment type="subcellular location">
    <subcellularLocation>
        <location evidence="1">Cytoplasm</location>
    </subcellularLocation>
</comment>
<keyword evidence="3" id="KW-0597">Phosphoprotein</keyword>
<dbReference type="GO" id="GO:0016829">
    <property type="term" value="F:lyase activity"/>
    <property type="evidence" value="ECO:0007669"/>
    <property type="project" value="UniProtKB-KW"/>
</dbReference>
<dbReference type="NCBIfam" id="TIGR01608">
    <property type="entry name" value="citD"/>
    <property type="match status" value="1"/>
</dbReference>
<dbReference type="InterPro" id="IPR006495">
    <property type="entry name" value="CitD"/>
</dbReference>
<dbReference type="OrthoDB" id="9798736at2"/>
<name>A0A4R8M6S7_9BACT</name>
<keyword evidence="4" id="KW-0456">Lyase</keyword>
<dbReference type="Pfam" id="PF06857">
    <property type="entry name" value="ACP"/>
    <property type="match status" value="1"/>
</dbReference>
<dbReference type="EMBL" id="SORI01000015">
    <property type="protein sequence ID" value="TDY58037.1"/>
    <property type="molecule type" value="Genomic_DNA"/>
</dbReference>
<evidence type="ECO:0000256" key="3">
    <source>
        <dbReference type="ARBA" id="ARBA00022553"/>
    </source>
</evidence>
<keyword evidence="5" id="KW-1185">Reference proteome</keyword>
<evidence type="ECO:0000313" key="4">
    <source>
        <dbReference type="EMBL" id="TDY58037.1"/>
    </source>
</evidence>
<reference evidence="4 5" key="1">
    <citation type="submission" date="2019-03" db="EMBL/GenBank/DDBJ databases">
        <title>Genomic Encyclopedia of Type Strains, Phase IV (KMG-IV): sequencing the most valuable type-strain genomes for metagenomic binning, comparative biology and taxonomic classification.</title>
        <authorList>
            <person name="Goeker M."/>
        </authorList>
    </citation>
    <scope>NUCLEOTIDE SEQUENCE [LARGE SCALE GENOMIC DNA]</scope>
    <source>
        <strain evidence="4 5">DSM 25964</strain>
    </source>
</reference>
<proteinExistence type="predicted"/>
<evidence type="ECO:0000313" key="5">
    <source>
        <dbReference type="Proteomes" id="UP000295066"/>
    </source>
</evidence>
<dbReference type="Proteomes" id="UP000295066">
    <property type="component" value="Unassembled WGS sequence"/>
</dbReference>
<evidence type="ECO:0000256" key="1">
    <source>
        <dbReference type="ARBA" id="ARBA00004496"/>
    </source>
</evidence>
<keyword evidence="2" id="KW-0963">Cytoplasm</keyword>
<dbReference type="GO" id="GO:0005737">
    <property type="term" value="C:cytoplasm"/>
    <property type="evidence" value="ECO:0007669"/>
    <property type="project" value="UniProtKB-SubCell"/>
</dbReference>
<dbReference type="NCBIfam" id="NF009726">
    <property type="entry name" value="PRK13253.1"/>
    <property type="match status" value="1"/>
</dbReference>
<comment type="caution">
    <text evidence="4">The sequence shown here is derived from an EMBL/GenBank/DDBJ whole genome shotgun (WGS) entry which is preliminary data.</text>
</comment>